<dbReference type="EMBL" id="PRDK01000006">
    <property type="protein sequence ID" value="MBE8714411.1"/>
    <property type="molecule type" value="Genomic_DNA"/>
</dbReference>
<evidence type="ECO:0000256" key="4">
    <source>
        <dbReference type="ARBA" id="ARBA00023136"/>
    </source>
</evidence>
<evidence type="ECO:0000256" key="1">
    <source>
        <dbReference type="ARBA" id="ARBA00004141"/>
    </source>
</evidence>
<keyword evidence="4 5" id="KW-0472">Membrane</keyword>
<organism evidence="6 7">
    <name type="scientific">Sphingobacterium hungaricum</name>
    <dbReference type="NCBI Taxonomy" id="2082723"/>
    <lineage>
        <taxon>Bacteria</taxon>
        <taxon>Pseudomonadati</taxon>
        <taxon>Bacteroidota</taxon>
        <taxon>Sphingobacteriia</taxon>
        <taxon>Sphingobacteriales</taxon>
        <taxon>Sphingobacteriaceae</taxon>
        <taxon>Sphingobacterium</taxon>
    </lineage>
</organism>
<dbReference type="AlphaFoldDB" id="A0A928UZV8"/>
<name>A0A928UZV8_9SPHI</name>
<gene>
    <name evidence="6" type="ORF">C4F49_12035</name>
</gene>
<dbReference type="Pfam" id="PF09685">
    <property type="entry name" value="MamF_MmsF"/>
    <property type="match status" value="1"/>
</dbReference>
<comment type="subcellular location">
    <subcellularLocation>
        <location evidence="1">Membrane</location>
        <topology evidence="1">Multi-pass membrane protein</topology>
    </subcellularLocation>
</comment>
<keyword evidence="3 5" id="KW-1133">Transmembrane helix</keyword>
<evidence type="ECO:0000256" key="5">
    <source>
        <dbReference type="SAM" id="Phobius"/>
    </source>
</evidence>
<keyword evidence="7" id="KW-1185">Reference proteome</keyword>
<accession>A0A928UZV8</accession>
<proteinExistence type="predicted"/>
<feature type="transmembrane region" description="Helical" evidence="5">
    <location>
        <begin position="44"/>
        <end position="62"/>
    </location>
</feature>
<evidence type="ECO:0000256" key="3">
    <source>
        <dbReference type="ARBA" id="ARBA00022989"/>
    </source>
</evidence>
<feature type="transmembrane region" description="Helical" evidence="5">
    <location>
        <begin position="6"/>
        <end position="24"/>
    </location>
</feature>
<evidence type="ECO:0000313" key="7">
    <source>
        <dbReference type="Proteomes" id="UP000616201"/>
    </source>
</evidence>
<dbReference type="Proteomes" id="UP000616201">
    <property type="component" value="Unassembled WGS sequence"/>
</dbReference>
<evidence type="ECO:0000256" key="2">
    <source>
        <dbReference type="ARBA" id="ARBA00022692"/>
    </source>
</evidence>
<dbReference type="InterPro" id="IPR019109">
    <property type="entry name" value="MamF_MmsF"/>
</dbReference>
<comment type="caution">
    <text evidence="6">The sequence shown here is derived from an EMBL/GenBank/DDBJ whole genome shotgun (WGS) entry which is preliminary data.</text>
</comment>
<protein>
    <submittedName>
        <fullName evidence="6">Import component protein</fullName>
    </submittedName>
</protein>
<sequence>MNNKTLAIVSYITVIGWLIAYFSYKDETNKSPFVTYHLKQSLGVFVVSVVISVIASILIAIIPTLATALSLLSVIPLVLLVLGIINAVNEVMKPVPLIGGYFEDKFSFIK</sequence>
<reference evidence="6" key="1">
    <citation type="submission" date="2018-02" db="EMBL/GenBank/DDBJ databases">
        <authorList>
            <person name="Vasarhelyi B.M."/>
            <person name="Deshmukh S."/>
            <person name="Balint B."/>
            <person name="Kukolya J."/>
        </authorList>
    </citation>
    <scope>NUCLEOTIDE SEQUENCE</scope>
    <source>
        <strain evidence="6">KB22</strain>
    </source>
</reference>
<feature type="transmembrane region" description="Helical" evidence="5">
    <location>
        <begin position="68"/>
        <end position="88"/>
    </location>
</feature>
<dbReference type="RefSeq" id="WP_196936340.1">
    <property type="nucleotide sequence ID" value="NZ_MU158698.1"/>
</dbReference>
<keyword evidence="2 5" id="KW-0812">Transmembrane</keyword>
<evidence type="ECO:0000313" key="6">
    <source>
        <dbReference type="EMBL" id="MBE8714411.1"/>
    </source>
</evidence>